<evidence type="ECO:0000313" key="1">
    <source>
        <dbReference type="EMBL" id="MBX69732.1"/>
    </source>
</evidence>
<proteinExistence type="predicted"/>
<accession>A0A2P2QRT1</accession>
<dbReference type="AlphaFoldDB" id="A0A2P2QRT1"/>
<sequence>MASKTFLLPFVAHQFERIWSSLLKNSVGLRFSVLT</sequence>
<dbReference type="EMBL" id="GGEC01089248">
    <property type="protein sequence ID" value="MBX69732.1"/>
    <property type="molecule type" value="Transcribed_RNA"/>
</dbReference>
<name>A0A2P2QRT1_RHIMU</name>
<reference evidence="1" key="1">
    <citation type="submission" date="2018-02" db="EMBL/GenBank/DDBJ databases">
        <title>Rhizophora mucronata_Transcriptome.</title>
        <authorList>
            <person name="Meera S.P."/>
            <person name="Sreeshan A."/>
            <person name="Augustine A."/>
        </authorList>
    </citation>
    <scope>NUCLEOTIDE SEQUENCE</scope>
    <source>
        <tissue evidence="1">Leaf</tissue>
    </source>
</reference>
<organism evidence="1">
    <name type="scientific">Rhizophora mucronata</name>
    <name type="common">Asiatic mangrove</name>
    <dbReference type="NCBI Taxonomy" id="61149"/>
    <lineage>
        <taxon>Eukaryota</taxon>
        <taxon>Viridiplantae</taxon>
        <taxon>Streptophyta</taxon>
        <taxon>Embryophyta</taxon>
        <taxon>Tracheophyta</taxon>
        <taxon>Spermatophyta</taxon>
        <taxon>Magnoliopsida</taxon>
        <taxon>eudicotyledons</taxon>
        <taxon>Gunneridae</taxon>
        <taxon>Pentapetalae</taxon>
        <taxon>rosids</taxon>
        <taxon>fabids</taxon>
        <taxon>Malpighiales</taxon>
        <taxon>Rhizophoraceae</taxon>
        <taxon>Rhizophora</taxon>
    </lineage>
</organism>
<protein>
    <submittedName>
        <fullName evidence="1">Uncharacterized protein</fullName>
    </submittedName>
</protein>